<dbReference type="Gene3D" id="1.10.8.60">
    <property type="match status" value="2"/>
</dbReference>
<gene>
    <name evidence="7" type="primary">clpA</name>
    <name evidence="7" type="ORF">CAV_1062</name>
</gene>
<dbReference type="InterPro" id="IPR027417">
    <property type="entry name" value="P-loop_NTPase"/>
</dbReference>
<dbReference type="InterPro" id="IPR036628">
    <property type="entry name" value="Clp_N_dom_sf"/>
</dbReference>
<keyword evidence="3 7" id="KW-0067">ATP-binding</keyword>
<dbReference type="GO" id="GO:0005524">
    <property type="term" value="F:ATP binding"/>
    <property type="evidence" value="ECO:0007669"/>
    <property type="project" value="UniProtKB-KW"/>
</dbReference>
<feature type="domain" description="AAA+ ATPase" evidence="5">
    <location>
        <begin position="181"/>
        <end position="327"/>
    </location>
</feature>
<name>A0A222MX60_9BACT</name>
<dbReference type="InterPro" id="IPR041546">
    <property type="entry name" value="ClpA/ClpB_AAA_lid"/>
</dbReference>
<dbReference type="PROSITE" id="PS00871">
    <property type="entry name" value="CLPAB_2"/>
    <property type="match status" value="1"/>
</dbReference>
<dbReference type="PANTHER" id="PTHR11638">
    <property type="entry name" value="ATP-DEPENDENT CLP PROTEASE"/>
    <property type="match status" value="1"/>
</dbReference>
<evidence type="ECO:0000256" key="1">
    <source>
        <dbReference type="ARBA" id="ARBA00017574"/>
    </source>
</evidence>
<keyword evidence="7" id="KW-0645">Protease</keyword>
<feature type="domain" description="Clp ATPase C-terminal" evidence="6">
    <location>
        <begin position="622"/>
        <end position="710"/>
    </location>
</feature>
<dbReference type="GO" id="GO:0034605">
    <property type="term" value="P:cellular response to heat"/>
    <property type="evidence" value="ECO:0007669"/>
    <property type="project" value="TreeGrafter"/>
</dbReference>
<dbReference type="SMART" id="SM00382">
    <property type="entry name" value="AAA"/>
    <property type="match status" value="2"/>
</dbReference>
<proteinExistence type="predicted"/>
<dbReference type="KEGG" id="cavi:CAV_1062"/>
<evidence type="ECO:0000259" key="6">
    <source>
        <dbReference type="SMART" id="SM01086"/>
    </source>
</evidence>
<dbReference type="InterPro" id="IPR001270">
    <property type="entry name" value="ClpA/B"/>
</dbReference>
<dbReference type="InterPro" id="IPR050130">
    <property type="entry name" value="ClpA_ClpB"/>
</dbReference>
<dbReference type="Pfam" id="PF10431">
    <property type="entry name" value="ClpB_D2-small"/>
    <property type="match status" value="1"/>
</dbReference>
<dbReference type="EMBL" id="CP022347">
    <property type="protein sequence ID" value="ASQ30714.1"/>
    <property type="molecule type" value="Genomic_DNA"/>
</dbReference>
<keyword evidence="4" id="KW-0143">Chaperone</keyword>
<sequence>MKYRENLQKFLLNAKHFSAINKHEFITCEHVLFAIVKLSQDFEQIFKEYADGEFELLENELKNHIAQKNQILNKDIEPINSLVLDDILSSLCSNDKSLEELKIIDFLEGVSKDSRTYSKAILDKHFLDTKKIQYLKNKNASDNILSYASDLTLLAAEGKIDPLIGRKFELERMMQILSRRKKNNPILVGEAGVGKTAIVEGLALAIHEQKVPDRLKDARIFSLDISSLLSGTKYRGDFEKRLKDVVNELSSLPNAILFIDEIHTMVGAGAANESNTDMSNLLKPALSNGKLKCIGATTFLEYKNSFDKNKALSRRFAKIDVDEPSKEECLLIVKGLQDKYEAYHKVKFDDELINSTVDLAKKFFPDKFLPDSAIDLIDELGASFSLKNTKKNKASLKDLELVLAKMSRSHKIFELDEKKILKNLENSLKEDIFGQDEAIKELCLTIKQSYAGLKNENSPRGVFLFTGSSGVGKTELCKSLASHLGLSLERFDMSEYAEKHTISRLIGAPAGYVGYEEGGLLSNAIRKNPFSVVLFDEIEKAHHDLNNTFLQIFDNATLTDSSGLKVDFRNTIIIMTSNLGLNESNYMGFLNEKDAKRDKAINEFFAAEFINRIDKIIHFNDLNDEILAKIVQKELDKLCKKLKNISIKADDKVKLQLAKKAYKKEYGVRLLKRIISSEISEKLSDEILFGKLKNGGLVELKLNKDGTIKFIF</sequence>
<dbReference type="InterPro" id="IPR019489">
    <property type="entry name" value="Clp_ATPase_C"/>
</dbReference>
<keyword evidence="2" id="KW-0547">Nucleotide-binding</keyword>
<accession>A0A222MX60</accession>
<organism evidence="7 8">
    <name type="scientific">Campylobacter avium LMG 24591</name>
    <dbReference type="NCBI Taxonomy" id="522484"/>
    <lineage>
        <taxon>Bacteria</taxon>
        <taxon>Pseudomonadati</taxon>
        <taxon>Campylobacterota</taxon>
        <taxon>Epsilonproteobacteria</taxon>
        <taxon>Campylobacterales</taxon>
        <taxon>Campylobacteraceae</taxon>
        <taxon>Campylobacter</taxon>
    </lineage>
</organism>
<dbReference type="GO" id="GO:0008233">
    <property type="term" value="F:peptidase activity"/>
    <property type="evidence" value="ECO:0007669"/>
    <property type="project" value="UniProtKB-KW"/>
</dbReference>
<dbReference type="InterPro" id="IPR003593">
    <property type="entry name" value="AAA+_ATPase"/>
</dbReference>
<dbReference type="GO" id="GO:0016887">
    <property type="term" value="F:ATP hydrolysis activity"/>
    <property type="evidence" value="ECO:0007669"/>
    <property type="project" value="InterPro"/>
</dbReference>
<dbReference type="OrthoDB" id="9803641at2"/>
<evidence type="ECO:0000313" key="7">
    <source>
        <dbReference type="EMBL" id="ASQ30714.1"/>
    </source>
</evidence>
<dbReference type="CDD" id="cd00009">
    <property type="entry name" value="AAA"/>
    <property type="match status" value="1"/>
</dbReference>
<evidence type="ECO:0000256" key="2">
    <source>
        <dbReference type="ARBA" id="ARBA00022741"/>
    </source>
</evidence>
<dbReference type="GO" id="GO:0006508">
    <property type="term" value="P:proteolysis"/>
    <property type="evidence" value="ECO:0007669"/>
    <property type="project" value="UniProtKB-KW"/>
</dbReference>
<dbReference type="Pfam" id="PF07724">
    <property type="entry name" value="AAA_2"/>
    <property type="match status" value="1"/>
</dbReference>
<dbReference type="InterPro" id="IPR028299">
    <property type="entry name" value="ClpA/B_CS2"/>
</dbReference>
<dbReference type="SUPFAM" id="SSF81923">
    <property type="entry name" value="Double Clp-N motif"/>
    <property type="match status" value="1"/>
</dbReference>
<dbReference type="CDD" id="cd19499">
    <property type="entry name" value="RecA-like_ClpB_Hsp104-like"/>
    <property type="match status" value="1"/>
</dbReference>
<dbReference type="RefSeq" id="WP_094325467.1">
    <property type="nucleotide sequence ID" value="NZ_CP022347.1"/>
</dbReference>
<dbReference type="Proteomes" id="UP000201169">
    <property type="component" value="Chromosome"/>
</dbReference>
<dbReference type="PRINTS" id="PR00300">
    <property type="entry name" value="CLPPROTEASEA"/>
</dbReference>
<dbReference type="InterPro" id="IPR003959">
    <property type="entry name" value="ATPase_AAA_core"/>
</dbReference>
<dbReference type="GO" id="GO:0005737">
    <property type="term" value="C:cytoplasm"/>
    <property type="evidence" value="ECO:0007669"/>
    <property type="project" value="TreeGrafter"/>
</dbReference>
<evidence type="ECO:0000256" key="3">
    <source>
        <dbReference type="ARBA" id="ARBA00022840"/>
    </source>
</evidence>
<feature type="domain" description="AAA+ ATPase" evidence="5">
    <location>
        <begin position="459"/>
        <end position="623"/>
    </location>
</feature>
<dbReference type="PANTHER" id="PTHR11638:SF111">
    <property type="entry name" value="ATP-DEPENDENT CLP PROTEASE ATP-BINDING SUBUNIT CLPA"/>
    <property type="match status" value="1"/>
</dbReference>
<dbReference type="AlphaFoldDB" id="A0A222MX60"/>
<dbReference type="Gene3D" id="3.40.50.300">
    <property type="entry name" value="P-loop containing nucleotide triphosphate hydrolases"/>
    <property type="match status" value="2"/>
</dbReference>
<dbReference type="Pfam" id="PF17871">
    <property type="entry name" value="AAA_lid_9"/>
    <property type="match status" value="1"/>
</dbReference>
<dbReference type="SMART" id="SM01086">
    <property type="entry name" value="ClpB_D2-small"/>
    <property type="match status" value="1"/>
</dbReference>
<dbReference type="SUPFAM" id="SSF52540">
    <property type="entry name" value="P-loop containing nucleoside triphosphate hydrolases"/>
    <property type="match status" value="2"/>
</dbReference>
<keyword evidence="7" id="KW-0378">Hydrolase</keyword>
<keyword evidence="8" id="KW-1185">Reference proteome</keyword>
<protein>
    <recommendedName>
        <fullName evidence="1">Chaperone protein ClpB</fullName>
    </recommendedName>
</protein>
<evidence type="ECO:0000256" key="4">
    <source>
        <dbReference type="ARBA" id="ARBA00023186"/>
    </source>
</evidence>
<evidence type="ECO:0000259" key="5">
    <source>
        <dbReference type="SMART" id="SM00382"/>
    </source>
</evidence>
<reference evidence="7 8" key="1">
    <citation type="submission" date="2017-07" db="EMBL/GenBank/DDBJ databases">
        <title>Analysis of two Campylobacter avium genomes and identification of a novel hippuricase gene.</title>
        <authorList>
            <person name="Miller W.G."/>
            <person name="Chapman M.H."/>
            <person name="Yee E."/>
            <person name="Revez J."/>
            <person name="Bono J.L."/>
            <person name="Rossi M."/>
        </authorList>
    </citation>
    <scope>NUCLEOTIDE SEQUENCE [LARGE SCALE GENOMIC DNA]</scope>
    <source>
        <strain evidence="7 8">LMG 24591</strain>
    </source>
</reference>
<dbReference type="Pfam" id="PF00004">
    <property type="entry name" value="AAA"/>
    <property type="match status" value="1"/>
</dbReference>
<evidence type="ECO:0000313" key="8">
    <source>
        <dbReference type="Proteomes" id="UP000201169"/>
    </source>
</evidence>